<name>A0A0B1ZAM9_9PSED</name>
<gene>
    <name evidence="1" type="ORF">JZ00_00160</name>
</gene>
<reference evidence="2" key="1">
    <citation type="submission" date="2015-03" db="EMBL/GenBank/DDBJ databases">
        <title>Pseudomonas frederiksbergensis hydrocarbon degrader.</title>
        <authorList>
            <person name="Brown L.M."/>
            <person name="Ruiz O.N."/>
            <person name="Mueller S."/>
            <person name="Gunasekera T.S."/>
        </authorList>
    </citation>
    <scope>NUCLEOTIDE SEQUENCE [LARGE SCALE GENOMIC DNA]</scope>
    <source>
        <strain evidence="2">SI8</strain>
    </source>
</reference>
<dbReference type="Proteomes" id="UP000030949">
    <property type="component" value="Unassembled WGS sequence"/>
</dbReference>
<evidence type="ECO:0000313" key="2">
    <source>
        <dbReference type="Proteomes" id="UP000030949"/>
    </source>
</evidence>
<proteinExistence type="predicted"/>
<evidence type="ECO:0000313" key="1">
    <source>
        <dbReference type="EMBL" id="KHK66281.1"/>
    </source>
</evidence>
<sequence length="67" mass="7217">MRIFKTLLLPLLLILSLIGVDRPKVSPVGTRLLAKAVVQPALILDVPPFSRAGALPQGAGVLRRLEH</sequence>
<dbReference type="AlphaFoldDB" id="A0A0B1ZAM9"/>
<protein>
    <submittedName>
        <fullName evidence="1">Uncharacterized protein</fullName>
    </submittedName>
</protein>
<dbReference type="EMBL" id="JQGJ01000001">
    <property type="protein sequence ID" value="KHK66281.1"/>
    <property type="molecule type" value="Genomic_DNA"/>
</dbReference>
<comment type="caution">
    <text evidence="1">The sequence shown here is derived from an EMBL/GenBank/DDBJ whole genome shotgun (WGS) entry which is preliminary data.</text>
</comment>
<organism evidence="1 2">
    <name type="scientific">Pseudomonas frederiksbergensis</name>
    <dbReference type="NCBI Taxonomy" id="104087"/>
    <lineage>
        <taxon>Bacteria</taxon>
        <taxon>Pseudomonadati</taxon>
        <taxon>Pseudomonadota</taxon>
        <taxon>Gammaproteobacteria</taxon>
        <taxon>Pseudomonadales</taxon>
        <taxon>Pseudomonadaceae</taxon>
        <taxon>Pseudomonas</taxon>
    </lineage>
</organism>
<accession>A0A0B1ZAM9</accession>